<evidence type="ECO:0000313" key="8">
    <source>
        <dbReference type="Proteomes" id="UP000732380"/>
    </source>
</evidence>
<dbReference type="GO" id="GO:0004497">
    <property type="term" value="F:monooxygenase activity"/>
    <property type="evidence" value="ECO:0007669"/>
    <property type="project" value="UniProtKB-KW"/>
</dbReference>
<dbReference type="AlphaFoldDB" id="A0A9P7PTR9"/>
<comment type="caution">
    <text evidence="7">The sequence shown here is derived from an EMBL/GenBank/DDBJ whole genome shotgun (WGS) entry which is preliminary data.</text>
</comment>
<evidence type="ECO:0000313" key="7">
    <source>
        <dbReference type="EMBL" id="KAG6107656.1"/>
    </source>
</evidence>
<dbReference type="PANTHER" id="PTHR13789:SF309">
    <property type="entry name" value="PUTATIVE (AFU_ORTHOLOGUE AFUA_6G14510)-RELATED"/>
    <property type="match status" value="1"/>
</dbReference>
<dbReference type="Pfam" id="PF01494">
    <property type="entry name" value="FAD_binding_3"/>
    <property type="match status" value="1"/>
</dbReference>
<dbReference type="SUPFAM" id="SSF51905">
    <property type="entry name" value="FAD/NAD(P)-binding domain"/>
    <property type="match status" value="1"/>
</dbReference>
<gene>
    <name evidence="7" type="ORF">E4U13_006860</name>
</gene>
<keyword evidence="5" id="KW-0503">Monooxygenase</keyword>
<keyword evidence="3" id="KW-0274">FAD</keyword>
<dbReference type="Proteomes" id="UP000732380">
    <property type="component" value="Unassembled WGS sequence"/>
</dbReference>
<evidence type="ECO:0000259" key="6">
    <source>
        <dbReference type="Pfam" id="PF01494"/>
    </source>
</evidence>
<keyword evidence="4" id="KW-0560">Oxidoreductase</keyword>
<dbReference type="InterPro" id="IPR050493">
    <property type="entry name" value="FAD-dep_Monooxygenase_BioMet"/>
</dbReference>
<dbReference type="PRINTS" id="PR00420">
    <property type="entry name" value="RNGMNOXGNASE"/>
</dbReference>
<proteinExistence type="inferred from homology"/>
<sequence length="463" mass="51941">MIEVVIVGAGISGLTLAVTLSRYPDFNVTVLERAAALELENVGNGIQVPCNAASIMRCLGLLDKMLVQVKHPATLYKNLAYDNGKELLDRDLSVYEELYGAPWLLIHRADYMRLLRDEATKAGVVIRYGCDVCHVDFSAPSVTLSDGHVKKADLVIASDGIHSRTRLLMHPSMRPVLTGEYAYRALFKRSQLASTPAWQHIVSNPSVIRMWLGPEANAVLYPLQDGKLFNLVIIITDTDFNASFHQGEDLIGPVKNWLQDWDPFLLQMLDKTDRLVRFPLYQAQILPSWSRGCVGLIGDAAHAMMPHLAQGAAAAVEDAFVLGTLLGRCAQHKTAAALDSSQVDWSETRTRPLQKFQIQEILHSYQNIQHERTTLIVSHSRLTGMLDHLPQGPDQQARDADFARFVPEDPESCVSSMPWIDGKWNRELLGRNVDEHIEREFRALVDGWDRRHVGHRGYSRARL</sequence>
<reference evidence="7 8" key="1">
    <citation type="journal article" date="2020" name="bioRxiv">
        <title>Whole genome comparisons of ergot fungi reveals the divergence and evolution of species within the genus Claviceps are the result of varying mechanisms driving genome evolution and host range expansion.</title>
        <authorList>
            <person name="Wyka S.A."/>
            <person name="Mondo S.J."/>
            <person name="Liu M."/>
            <person name="Dettman J."/>
            <person name="Nalam V."/>
            <person name="Broders K.D."/>
        </authorList>
    </citation>
    <scope>NUCLEOTIDE SEQUENCE [LARGE SCALE GENOMIC DNA]</scope>
    <source>
        <strain evidence="7 8">LM576</strain>
    </source>
</reference>
<accession>A0A9P7PTR9</accession>
<dbReference type="GO" id="GO:0071949">
    <property type="term" value="F:FAD binding"/>
    <property type="evidence" value="ECO:0007669"/>
    <property type="project" value="InterPro"/>
</dbReference>
<keyword evidence="8" id="KW-1185">Reference proteome</keyword>
<feature type="domain" description="FAD-binding" evidence="6">
    <location>
        <begin position="2"/>
        <end position="339"/>
    </location>
</feature>
<evidence type="ECO:0000256" key="4">
    <source>
        <dbReference type="ARBA" id="ARBA00023002"/>
    </source>
</evidence>
<dbReference type="PANTHER" id="PTHR13789">
    <property type="entry name" value="MONOOXYGENASE"/>
    <property type="match status" value="1"/>
</dbReference>
<keyword evidence="2" id="KW-0285">Flavoprotein</keyword>
<dbReference type="InterPro" id="IPR002938">
    <property type="entry name" value="FAD-bd"/>
</dbReference>
<evidence type="ECO:0000256" key="2">
    <source>
        <dbReference type="ARBA" id="ARBA00022630"/>
    </source>
</evidence>
<dbReference type="EMBL" id="SRQM01000626">
    <property type="protein sequence ID" value="KAG6107656.1"/>
    <property type="molecule type" value="Genomic_DNA"/>
</dbReference>
<evidence type="ECO:0000256" key="1">
    <source>
        <dbReference type="ARBA" id="ARBA00007992"/>
    </source>
</evidence>
<protein>
    <recommendedName>
        <fullName evidence="6">FAD-binding domain-containing protein</fullName>
    </recommendedName>
</protein>
<dbReference type="SUPFAM" id="SSF54373">
    <property type="entry name" value="FAD-linked reductases, C-terminal domain"/>
    <property type="match status" value="1"/>
</dbReference>
<evidence type="ECO:0000256" key="3">
    <source>
        <dbReference type="ARBA" id="ARBA00022827"/>
    </source>
</evidence>
<dbReference type="InterPro" id="IPR036188">
    <property type="entry name" value="FAD/NAD-bd_sf"/>
</dbReference>
<evidence type="ECO:0000256" key="5">
    <source>
        <dbReference type="ARBA" id="ARBA00023033"/>
    </source>
</evidence>
<organism evidence="7 8">
    <name type="scientific">Claviceps humidiphila</name>
    <dbReference type="NCBI Taxonomy" id="1294629"/>
    <lineage>
        <taxon>Eukaryota</taxon>
        <taxon>Fungi</taxon>
        <taxon>Dikarya</taxon>
        <taxon>Ascomycota</taxon>
        <taxon>Pezizomycotina</taxon>
        <taxon>Sordariomycetes</taxon>
        <taxon>Hypocreomycetidae</taxon>
        <taxon>Hypocreales</taxon>
        <taxon>Clavicipitaceae</taxon>
        <taxon>Claviceps</taxon>
    </lineage>
</organism>
<dbReference type="Gene3D" id="3.50.50.60">
    <property type="entry name" value="FAD/NAD(P)-binding domain"/>
    <property type="match status" value="1"/>
</dbReference>
<name>A0A9P7PTR9_9HYPO</name>
<comment type="similarity">
    <text evidence="1">Belongs to the paxM FAD-dependent monooxygenase family.</text>
</comment>